<proteinExistence type="predicted"/>
<reference evidence="2 3" key="1">
    <citation type="submission" date="2023-05" db="EMBL/GenBank/DDBJ databases">
        <title>Streptomyces fuscus sp. nov., a brown-black pigment producing actinomyces isolated from dry sand of Sea duck farm.</title>
        <authorList>
            <person name="Xie J."/>
            <person name="Shen N."/>
        </authorList>
    </citation>
    <scope>NUCLEOTIDE SEQUENCE [LARGE SCALE GENOMIC DNA]</scope>
    <source>
        <strain evidence="2 3">CGMCC 4.1745</strain>
    </source>
</reference>
<feature type="region of interest" description="Disordered" evidence="1">
    <location>
        <begin position="40"/>
        <end position="78"/>
    </location>
</feature>
<evidence type="ECO:0000313" key="3">
    <source>
        <dbReference type="Proteomes" id="UP001249760"/>
    </source>
</evidence>
<dbReference type="Proteomes" id="UP001249760">
    <property type="component" value="Unassembled WGS sequence"/>
</dbReference>
<protein>
    <submittedName>
        <fullName evidence="2">Uncharacterized protein</fullName>
    </submittedName>
</protein>
<dbReference type="EMBL" id="JASKMA010000006">
    <property type="protein sequence ID" value="MDT6983755.1"/>
    <property type="molecule type" value="Genomic_DNA"/>
</dbReference>
<keyword evidence="3" id="KW-1185">Reference proteome</keyword>
<evidence type="ECO:0000256" key="1">
    <source>
        <dbReference type="SAM" id="MobiDB-lite"/>
    </source>
</evidence>
<evidence type="ECO:0000313" key="2">
    <source>
        <dbReference type="EMBL" id="MDT6983755.1"/>
    </source>
</evidence>
<accession>A0ABU3JP79</accession>
<comment type="caution">
    <text evidence="2">The sequence shown here is derived from an EMBL/GenBank/DDBJ whole genome shotgun (WGS) entry which is preliminary data.</text>
</comment>
<gene>
    <name evidence="2" type="ORF">QNO04_09795</name>
</gene>
<dbReference type="RefSeq" id="WP_394306029.1">
    <property type="nucleotide sequence ID" value="NZ_JASKMA010000006.1"/>
</dbReference>
<sequence length="123" mass="13250">MPSVVVNENFKMFHGHQPLSLEAGQVVTGSLAELLSRTARKRVTVIEDEQPDTGSDGGEQQEQEPPTGDQDPADDLDIDASVADVLTWVGDDPERAVAALDLEEAKDNPRSTLVKQLTKIADA</sequence>
<organism evidence="2 3">
    <name type="scientific">Streptomyces lusitanus</name>
    <dbReference type="NCBI Taxonomy" id="68232"/>
    <lineage>
        <taxon>Bacteria</taxon>
        <taxon>Bacillati</taxon>
        <taxon>Actinomycetota</taxon>
        <taxon>Actinomycetes</taxon>
        <taxon>Kitasatosporales</taxon>
        <taxon>Streptomycetaceae</taxon>
        <taxon>Streptomyces</taxon>
    </lineage>
</organism>
<name>A0ABU3JP79_9ACTN</name>